<reference evidence="2" key="1">
    <citation type="submission" date="2019-02" db="EMBL/GenBank/DDBJ databases">
        <authorList>
            <person name="Bachy C."/>
            <person name="Yung C.-M."/>
            <person name="Roux S."/>
            <person name="Sullivan M.B."/>
            <person name="Worden A.Z."/>
        </authorList>
    </citation>
    <scope>NUCLEOTIDE SEQUENCE</scope>
    <source>
        <strain evidence="2">BII-V1</strain>
    </source>
</reference>
<evidence type="ECO:0000256" key="1">
    <source>
        <dbReference type="SAM" id="MobiDB-lite"/>
    </source>
</evidence>
<accession>A0A7S6SVU7</accession>
<feature type="region of interest" description="Disordered" evidence="1">
    <location>
        <begin position="156"/>
        <end position="184"/>
    </location>
</feature>
<dbReference type="EMBL" id="MK522034">
    <property type="protein sequence ID" value="QOR60169.1"/>
    <property type="molecule type" value="Genomic_DNA"/>
</dbReference>
<proteinExistence type="predicted"/>
<evidence type="ECO:0000313" key="2">
    <source>
        <dbReference type="EMBL" id="QOR60169.1"/>
    </source>
</evidence>
<sequence>MIYDTLSKGEDGLYHTRALNNEKKRHFIQLNGVTVSDIDHELGEVSFEITGDDNQAKVEDVHTTNLQSALENSKTWFGKELSEKTVSGAYTRGENLATDRISATRVFDHNKEPLEFTSIEVGKTCTALVEFSGLWFAKKAFGPSWNIVQLKIHEEKIPEPEPEPTPEVVEEETYPDQYMIQDSE</sequence>
<dbReference type="InterPro" id="IPR043804">
    <property type="entry name" value="DUF5871"/>
</dbReference>
<organism evidence="2">
    <name type="scientific">Bathycoccus sp. RCC716 virus 1</name>
    <dbReference type="NCBI Taxonomy" id="2530038"/>
    <lineage>
        <taxon>Viruses</taxon>
        <taxon>Varidnaviria</taxon>
        <taxon>Bamfordvirae</taxon>
        <taxon>Nucleocytoviricota</taxon>
        <taxon>Megaviricetes</taxon>
        <taxon>Algavirales</taxon>
        <taxon>Phycodnaviridae</taxon>
        <taxon>Prasinovirus</taxon>
    </lineage>
</organism>
<dbReference type="Pfam" id="PF19196">
    <property type="entry name" value="DUF5871"/>
    <property type="match status" value="1"/>
</dbReference>
<name>A0A7S6SVU7_9PHYC</name>
<protein>
    <submittedName>
        <fullName evidence="2">Uncharacterized protein</fullName>
    </submittedName>
</protein>
<feature type="compositionally biased region" description="Acidic residues" evidence="1">
    <location>
        <begin position="160"/>
        <end position="174"/>
    </location>
</feature>